<dbReference type="SUPFAM" id="SSF52317">
    <property type="entry name" value="Class I glutamine amidotransferase-like"/>
    <property type="match status" value="1"/>
</dbReference>
<dbReference type="Pfam" id="PF01965">
    <property type="entry name" value="DJ-1_PfpI"/>
    <property type="match status" value="1"/>
</dbReference>
<evidence type="ECO:0000313" key="3">
    <source>
        <dbReference type="Proteomes" id="UP001060771"/>
    </source>
</evidence>
<dbReference type="Proteomes" id="UP001060771">
    <property type="component" value="Chromosome"/>
</dbReference>
<keyword evidence="3" id="KW-1185">Reference proteome</keyword>
<name>A0ABM8BQ25_9CREN</name>
<dbReference type="GeneID" id="76207653"/>
<dbReference type="RefSeq" id="WP_188603842.1">
    <property type="nucleotide sequence ID" value="NZ_AP026830.1"/>
</dbReference>
<reference evidence="3" key="1">
    <citation type="submission" date="2022-09" db="EMBL/GenBank/DDBJ databases">
        <title>Complete genome sequence of Vulcanisaeta souniana.</title>
        <authorList>
            <person name="Kato S."/>
            <person name="Itoh T."/>
            <person name="Ohkuma M."/>
        </authorList>
    </citation>
    <scope>NUCLEOTIDE SEQUENCE [LARGE SCALE GENOMIC DNA]</scope>
    <source>
        <strain evidence="3">JCM 11219</strain>
    </source>
</reference>
<dbReference type="EMBL" id="AP026830">
    <property type="protein sequence ID" value="BDR93019.1"/>
    <property type="molecule type" value="Genomic_DNA"/>
</dbReference>
<dbReference type="InterPro" id="IPR002818">
    <property type="entry name" value="DJ-1/PfpI"/>
</dbReference>
<evidence type="ECO:0000259" key="1">
    <source>
        <dbReference type="Pfam" id="PF01965"/>
    </source>
</evidence>
<evidence type="ECO:0000313" key="2">
    <source>
        <dbReference type="EMBL" id="BDR93019.1"/>
    </source>
</evidence>
<protein>
    <recommendedName>
        <fullName evidence="1">DJ-1/PfpI domain-containing protein</fullName>
    </recommendedName>
</protein>
<sequence>MKALIIVADVSYKGEYSMAVQALRQLSMEVSTGLVSKTANINFDIDLSRGVGEDLLTNYDLAVFIAGYWAYYAATGKDMPGKVKSVVNREAFEKLLTQSISNGKITVLPLAVPAYAARLGLLKGRKATVYPTTDLITILKNNGVEYINNDLVIDGNVVTLKRTTVESLTKAFSKP</sequence>
<gene>
    <name evidence="2" type="ORF">Vsou_21120</name>
</gene>
<accession>A0ABM8BQ25</accession>
<dbReference type="Gene3D" id="3.40.50.880">
    <property type="match status" value="1"/>
</dbReference>
<proteinExistence type="predicted"/>
<feature type="domain" description="DJ-1/PfpI" evidence="1">
    <location>
        <begin position="1"/>
        <end position="163"/>
    </location>
</feature>
<organism evidence="2 3">
    <name type="scientific">Vulcanisaeta souniana JCM 11219</name>
    <dbReference type="NCBI Taxonomy" id="1293586"/>
    <lineage>
        <taxon>Archaea</taxon>
        <taxon>Thermoproteota</taxon>
        <taxon>Thermoprotei</taxon>
        <taxon>Thermoproteales</taxon>
        <taxon>Thermoproteaceae</taxon>
        <taxon>Vulcanisaeta</taxon>
    </lineage>
</organism>
<dbReference type="InterPro" id="IPR029062">
    <property type="entry name" value="Class_I_gatase-like"/>
</dbReference>